<keyword evidence="1" id="KW-0472">Membrane</keyword>
<name>A0A5B7GLY6_PORTR</name>
<proteinExistence type="predicted"/>
<dbReference type="EMBL" id="VSRR010017031">
    <property type="protein sequence ID" value="MPC59962.1"/>
    <property type="molecule type" value="Genomic_DNA"/>
</dbReference>
<feature type="transmembrane region" description="Helical" evidence="1">
    <location>
        <begin position="168"/>
        <end position="187"/>
    </location>
</feature>
<evidence type="ECO:0000313" key="3">
    <source>
        <dbReference type="Proteomes" id="UP000324222"/>
    </source>
</evidence>
<gene>
    <name evidence="2" type="ORF">E2C01_053996</name>
</gene>
<keyword evidence="3" id="KW-1185">Reference proteome</keyword>
<comment type="caution">
    <text evidence="2">The sequence shown here is derived from an EMBL/GenBank/DDBJ whole genome shotgun (WGS) entry which is preliminary data.</text>
</comment>
<dbReference type="AlphaFoldDB" id="A0A5B7GLY6"/>
<dbReference type="Proteomes" id="UP000324222">
    <property type="component" value="Unassembled WGS sequence"/>
</dbReference>
<accession>A0A5B7GLY6</accession>
<sequence length="194" mass="20611">MSVGVSHKAPMVGNQNHVSSVEVGVCPSASMPGGHPLPRSGFDHVDPGPPLQGDTFGPEVLAVEDPMDMLAKGTTELVVGKTEGFYARLFLVPKINLPKSNLETMEGSIGSTLVASSSFPAVSSGPLLVDGSGFMVGRRNAVADILSRECVGSEWTLHLVVVDRSSRCIYLVVVLQGLGLMLVWPRLHIYTYPI</sequence>
<evidence type="ECO:0000256" key="1">
    <source>
        <dbReference type="SAM" id="Phobius"/>
    </source>
</evidence>
<keyword evidence="1" id="KW-1133">Transmembrane helix</keyword>
<reference evidence="2 3" key="1">
    <citation type="submission" date="2019-05" db="EMBL/GenBank/DDBJ databases">
        <title>Another draft genome of Portunus trituberculatus and its Hox gene families provides insights of decapod evolution.</title>
        <authorList>
            <person name="Jeong J.-H."/>
            <person name="Song I."/>
            <person name="Kim S."/>
            <person name="Choi T."/>
            <person name="Kim D."/>
            <person name="Ryu S."/>
            <person name="Kim W."/>
        </authorList>
    </citation>
    <scope>NUCLEOTIDE SEQUENCE [LARGE SCALE GENOMIC DNA]</scope>
    <source>
        <tissue evidence="2">Muscle</tissue>
    </source>
</reference>
<protein>
    <submittedName>
        <fullName evidence="2">Uncharacterized protein</fullName>
    </submittedName>
</protein>
<keyword evidence="1" id="KW-0812">Transmembrane</keyword>
<organism evidence="2 3">
    <name type="scientific">Portunus trituberculatus</name>
    <name type="common">Swimming crab</name>
    <name type="synonym">Neptunus trituberculatus</name>
    <dbReference type="NCBI Taxonomy" id="210409"/>
    <lineage>
        <taxon>Eukaryota</taxon>
        <taxon>Metazoa</taxon>
        <taxon>Ecdysozoa</taxon>
        <taxon>Arthropoda</taxon>
        <taxon>Crustacea</taxon>
        <taxon>Multicrustacea</taxon>
        <taxon>Malacostraca</taxon>
        <taxon>Eumalacostraca</taxon>
        <taxon>Eucarida</taxon>
        <taxon>Decapoda</taxon>
        <taxon>Pleocyemata</taxon>
        <taxon>Brachyura</taxon>
        <taxon>Eubrachyura</taxon>
        <taxon>Portunoidea</taxon>
        <taxon>Portunidae</taxon>
        <taxon>Portuninae</taxon>
        <taxon>Portunus</taxon>
    </lineage>
</organism>
<evidence type="ECO:0000313" key="2">
    <source>
        <dbReference type="EMBL" id="MPC59962.1"/>
    </source>
</evidence>